<sequence>MRPSAMAATTGAMRDSLSHPATTRVVLQVPNSKISSQPHSNCYTERERERGAFHNHGGKGFERAKQSKGHPASLATGVPLSLTNPGRAQIPLSFCIAKHRRGRGGEQVWGLGKSGDKSPIQTDSKRISWFRSTNPTNELLSILNMPCLP</sequence>
<name>A0ACC0MQA8_RHOML</name>
<keyword evidence="2" id="KW-1185">Reference proteome</keyword>
<evidence type="ECO:0000313" key="2">
    <source>
        <dbReference type="Proteomes" id="UP001062846"/>
    </source>
</evidence>
<dbReference type="Proteomes" id="UP001062846">
    <property type="component" value="Chromosome 8"/>
</dbReference>
<accession>A0ACC0MQA8</accession>
<evidence type="ECO:0000313" key="1">
    <source>
        <dbReference type="EMBL" id="KAI8543089.1"/>
    </source>
</evidence>
<reference evidence="1" key="1">
    <citation type="submission" date="2022-02" db="EMBL/GenBank/DDBJ databases">
        <title>Plant Genome Project.</title>
        <authorList>
            <person name="Zhang R.-G."/>
        </authorList>
    </citation>
    <scope>NUCLEOTIDE SEQUENCE</scope>
    <source>
        <strain evidence="1">AT1</strain>
    </source>
</reference>
<dbReference type="EMBL" id="CM046395">
    <property type="protein sequence ID" value="KAI8543089.1"/>
    <property type="molecule type" value="Genomic_DNA"/>
</dbReference>
<protein>
    <submittedName>
        <fullName evidence="1">Uncharacterized protein</fullName>
    </submittedName>
</protein>
<organism evidence="1 2">
    <name type="scientific">Rhododendron molle</name>
    <name type="common">Chinese azalea</name>
    <name type="synonym">Azalea mollis</name>
    <dbReference type="NCBI Taxonomy" id="49168"/>
    <lineage>
        <taxon>Eukaryota</taxon>
        <taxon>Viridiplantae</taxon>
        <taxon>Streptophyta</taxon>
        <taxon>Embryophyta</taxon>
        <taxon>Tracheophyta</taxon>
        <taxon>Spermatophyta</taxon>
        <taxon>Magnoliopsida</taxon>
        <taxon>eudicotyledons</taxon>
        <taxon>Gunneridae</taxon>
        <taxon>Pentapetalae</taxon>
        <taxon>asterids</taxon>
        <taxon>Ericales</taxon>
        <taxon>Ericaceae</taxon>
        <taxon>Ericoideae</taxon>
        <taxon>Rhodoreae</taxon>
        <taxon>Rhododendron</taxon>
    </lineage>
</organism>
<proteinExistence type="predicted"/>
<comment type="caution">
    <text evidence="1">The sequence shown here is derived from an EMBL/GenBank/DDBJ whole genome shotgun (WGS) entry which is preliminary data.</text>
</comment>
<gene>
    <name evidence="1" type="ORF">RHMOL_Rhmol08G0191200</name>
</gene>